<feature type="transmembrane region" description="Helical" evidence="5">
    <location>
        <begin position="12"/>
        <end position="32"/>
    </location>
</feature>
<comment type="caution">
    <text evidence="6">The sequence shown here is derived from an EMBL/GenBank/DDBJ whole genome shotgun (WGS) entry which is preliminary data.</text>
</comment>
<reference evidence="7" key="1">
    <citation type="journal article" date="2019" name="Int. J. Syst. Evol. Microbiol.">
        <title>The Global Catalogue of Microorganisms (GCM) 10K type strain sequencing project: providing services to taxonomists for standard genome sequencing and annotation.</title>
        <authorList>
            <consortium name="The Broad Institute Genomics Platform"/>
            <consortium name="The Broad Institute Genome Sequencing Center for Infectious Disease"/>
            <person name="Wu L."/>
            <person name="Ma J."/>
        </authorList>
    </citation>
    <scope>NUCLEOTIDE SEQUENCE [LARGE SCALE GENOMIC DNA]</scope>
    <source>
        <strain evidence="7">KACC 14058</strain>
    </source>
</reference>
<feature type="transmembrane region" description="Helical" evidence="5">
    <location>
        <begin position="162"/>
        <end position="181"/>
    </location>
</feature>
<feature type="transmembrane region" description="Helical" evidence="5">
    <location>
        <begin position="98"/>
        <end position="118"/>
    </location>
</feature>
<evidence type="ECO:0000256" key="3">
    <source>
        <dbReference type="ARBA" id="ARBA00022989"/>
    </source>
</evidence>
<dbReference type="RefSeq" id="WP_390198865.1">
    <property type="nucleotide sequence ID" value="NZ_JBHSDV010000002.1"/>
</dbReference>
<dbReference type="InterPro" id="IPR004710">
    <property type="entry name" value="Bilac:Na_transpt"/>
</dbReference>
<organism evidence="6 7">
    <name type="scientific">Gracilibacillus marinus</name>
    <dbReference type="NCBI Taxonomy" id="630535"/>
    <lineage>
        <taxon>Bacteria</taxon>
        <taxon>Bacillati</taxon>
        <taxon>Bacillota</taxon>
        <taxon>Bacilli</taxon>
        <taxon>Bacillales</taxon>
        <taxon>Bacillaceae</taxon>
        <taxon>Gracilibacillus</taxon>
    </lineage>
</organism>
<accession>A0ABV8VWM1</accession>
<sequence length="316" mass="35211">MMLNKLNQQLQRIMPFIAPSSVIIGVYFASIFSQLEPFVLYIFAFMTFAGSLSLNFVALHRVILHPLSVLIALLLLHIIMPLWAWLIGALTFPGDELTIIGFVLAMIIPTGVTSFIWVSMNKGNVALTLSIILIDTILSPFLVPFTLSLFVGESIDLEVWQLMKGLLIMIVIPSIMGMLLHEWTKGKVHEVWSPRLAPFSKITLALVIMINSAQVAPYLSNINWNLIKIAIAMFFIAGTGYLLAWFFAKSFKRENADIISLTFSGGMRNISVGAVIAVQYFPGPVAVPVVTGMLFQQVLASFYSKFLQRKQHVKES</sequence>
<name>A0ABV8VWM1_9BACI</name>
<keyword evidence="3 5" id="KW-1133">Transmembrane helix</keyword>
<keyword evidence="2 5" id="KW-0812">Transmembrane</keyword>
<dbReference type="InterPro" id="IPR002657">
    <property type="entry name" value="BilAc:Na_symport/Acr3"/>
</dbReference>
<dbReference type="Gene3D" id="1.20.1530.20">
    <property type="match status" value="1"/>
</dbReference>
<protein>
    <submittedName>
        <fullName evidence="6">Bile acid:sodium symporter family protein</fullName>
    </submittedName>
</protein>
<evidence type="ECO:0000256" key="4">
    <source>
        <dbReference type="ARBA" id="ARBA00023136"/>
    </source>
</evidence>
<evidence type="ECO:0000313" key="7">
    <source>
        <dbReference type="Proteomes" id="UP001595880"/>
    </source>
</evidence>
<feature type="transmembrane region" description="Helical" evidence="5">
    <location>
        <begin position="38"/>
        <end position="57"/>
    </location>
</feature>
<evidence type="ECO:0000256" key="1">
    <source>
        <dbReference type="ARBA" id="ARBA00004141"/>
    </source>
</evidence>
<comment type="subcellular location">
    <subcellularLocation>
        <location evidence="1">Membrane</location>
        <topology evidence="1">Multi-pass membrane protein</topology>
    </subcellularLocation>
</comment>
<dbReference type="PANTHER" id="PTHR10361:SF28">
    <property type="entry name" value="P3 PROTEIN-RELATED"/>
    <property type="match status" value="1"/>
</dbReference>
<feature type="transmembrane region" description="Helical" evidence="5">
    <location>
        <begin position="125"/>
        <end position="150"/>
    </location>
</feature>
<feature type="transmembrane region" description="Helical" evidence="5">
    <location>
        <begin position="202"/>
        <end position="220"/>
    </location>
</feature>
<feature type="transmembrane region" description="Helical" evidence="5">
    <location>
        <begin position="69"/>
        <end position="92"/>
    </location>
</feature>
<dbReference type="InterPro" id="IPR038770">
    <property type="entry name" value="Na+/solute_symporter_sf"/>
</dbReference>
<dbReference type="Pfam" id="PF01758">
    <property type="entry name" value="SBF"/>
    <property type="match status" value="1"/>
</dbReference>
<dbReference type="Proteomes" id="UP001595880">
    <property type="component" value="Unassembled WGS sequence"/>
</dbReference>
<evidence type="ECO:0000313" key="6">
    <source>
        <dbReference type="EMBL" id="MFC4388099.1"/>
    </source>
</evidence>
<proteinExistence type="predicted"/>
<keyword evidence="7" id="KW-1185">Reference proteome</keyword>
<feature type="transmembrane region" description="Helical" evidence="5">
    <location>
        <begin position="226"/>
        <end position="246"/>
    </location>
</feature>
<evidence type="ECO:0000256" key="5">
    <source>
        <dbReference type="SAM" id="Phobius"/>
    </source>
</evidence>
<keyword evidence="4 5" id="KW-0472">Membrane</keyword>
<dbReference type="EMBL" id="JBHSDV010000002">
    <property type="protein sequence ID" value="MFC4388099.1"/>
    <property type="molecule type" value="Genomic_DNA"/>
</dbReference>
<dbReference type="PANTHER" id="PTHR10361">
    <property type="entry name" value="SODIUM-BILE ACID COTRANSPORTER"/>
    <property type="match status" value="1"/>
</dbReference>
<gene>
    <name evidence="6" type="ORF">ACFOZ1_09795</name>
</gene>
<evidence type="ECO:0000256" key="2">
    <source>
        <dbReference type="ARBA" id="ARBA00022692"/>
    </source>
</evidence>